<reference evidence="2" key="2">
    <citation type="submission" date="2020-06" db="EMBL/GenBank/DDBJ databases">
        <title>Helianthus annuus Genome sequencing and assembly Release 2.</title>
        <authorList>
            <person name="Gouzy J."/>
            <person name="Langlade N."/>
            <person name="Munos S."/>
        </authorList>
    </citation>
    <scope>NUCLEOTIDE SEQUENCE</scope>
    <source>
        <tissue evidence="2">Leaves</tissue>
    </source>
</reference>
<dbReference type="Proteomes" id="UP000215914">
    <property type="component" value="Unassembled WGS sequence"/>
</dbReference>
<sequence length="63" mass="7149">MRPNTRITLPNRKKGLKVTPSGRYGNGREKREPDSTTASEETTAEESLTRLRMDMLKAILLTM</sequence>
<reference evidence="2" key="1">
    <citation type="journal article" date="2017" name="Nature">
        <title>The sunflower genome provides insights into oil metabolism, flowering and Asterid evolution.</title>
        <authorList>
            <person name="Badouin H."/>
            <person name="Gouzy J."/>
            <person name="Grassa C.J."/>
            <person name="Murat F."/>
            <person name="Staton S.E."/>
            <person name="Cottret L."/>
            <person name="Lelandais-Briere C."/>
            <person name="Owens G.L."/>
            <person name="Carrere S."/>
            <person name="Mayjonade B."/>
            <person name="Legrand L."/>
            <person name="Gill N."/>
            <person name="Kane N.C."/>
            <person name="Bowers J.E."/>
            <person name="Hubner S."/>
            <person name="Bellec A."/>
            <person name="Berard A."/>
            <person name="Berges H."/>
            <person name="Blanchet N."/>
            <person name="Boniface M.C."/>
            <person name="Brunel D."/>
            <person name="Catrice O."/>
            <person name="Chaidir N."/>
            <person name="Claudel C."/>
            <person name="Donnadieu C."/>
            <person name="Faraut T."/>
            <person name="Fievet G."/>
            <person name="Helmstetter N."/>
            <person name="King M."/>
            <person name="Knapp S.J."/>
            <person name="Lai Z."/>
            <person name="Le Paslier M.C."/>
            <person name="Lippi Y."/>
            <person name="Lorenzon L."/>
            <person name="Mandel J.R."/>
            <person name="Marage G."/>
            <person name="Marchand G."/>
            <person name="Marquand E."/>
            <person name="Bret-Mestries E."/>
            <person name="Morien E."/>
            <person name="Nambeesan S."/>
            <person name="Nguyen T."/>
            <person name="Pegot-Espagnet P."/>
            <person name="Pouilly N."/>
            <person name="Raftis F."/>
            <person name="Sallet E."/>
            <person name="Schiex T."/>
            <person name="Thomas J."/>
            <person name="Vandecasteele C."/>
            <person name="Vares D."/>
            <person name="Vear F."/>
            <person name="Vautrin S."/>
            <person name="Crespi M."/>
            <person name="Mangin B."/>
            <person name="Burke J.M."/>
            <person name="Salse J."/>
            <person name="Munos S."/>
            <person name="Vincourt P."/>
            <person name="Rieseberg L.H."/>
            <person name="Langlade N.B."/>
        </authorList>
    </citation>
    <scope>NUCLEOTIDE SEQUENCE</scope>
    <source>
        <tissue evidence="2">Leaves</tissue>
    </source>
</reference>
<dbReference type="Gramene" id="mRNA:HanXRQr2_Chr09g0377381">
    <property type="protein sequence ID" value="mRNA:HanXRQr2_Chr09g0377381"/>
    <property type="gene ID" value="HanXRQr2_Chr09g0377381"/>
</dbReference>
<evidence type="ECO:0000313" key="3">
    <source>
        <dbReference type="Proteomes" id="UP000215914"/>
    </source>
</evidence>
<keyword evidence="3" id="KW-1185">Reference proteome</keyword>
<accession>A0A9K3I462</accession>
<name>A0A9K3I462_HELAN</name>
<dbReference type="AlphaFoldDB" id="A0A9K3I462"/>
<protein>
    <submittedName>
        <fullName evidence="2">Uncharacterized protein</fullName>
    </submittedName>
</protein>
<gene>
    <name evidence="2" type="ORF">HanXRQr2_Chr09g0377381</name>
</gene>
<comment type="caution">
    <text evidence="2">The sequence shown here is derived from an EMBL/GenBank/DDBJ whole genome shotgun (WGS) entry which is preliminary data.</text>
</comment>
<organism evidence="2 3">
    <name type="scientific">Helianthus annuus</name>
    <name type="common">Common sunflower</name>
    <dbReference type="NCBI Taxonomy" id="4232"/>
    <lineage>
        <taxon>Eukaryota</taxon>
        <taxon>Viridiplantae</taxon>
        <taxon>Streptophyta</taxon>
        <taxon>Embryophyta</taxon>
        <taxon>Tracheophyta</taxon>
        <taxon>Spermatophyta</taxon>
        <taxon>Magnoliopsida</taxon>
        <taxon>eudicotyledons</taxon>
        <taxon>Gunneridae</taxon>
        <taxon>Pentapetalae</taxon>
        <taxon>asterids</taxon>
        <taxon>campanulids</taxon>
        <taxon>Asterales</taxon>
        <taxon>Asteraceae</taxon>
        <taxon>Asteroideae</taxon>
        <taxon>Heliantheae alliance</taxon>
        <taxon>Heliantheae</taxon>
        <taxon>Helianthus</taxon>
    </lineage>
</organism>
<evidence type="ECO:0000313" key="2">
    <source>
        <dbReference type="EMBL" id="KAF5789956.1"/>
    </source>
</evidence>
<dbReference type="EMBL" id="MNCJ02000324">
    <property type="protein sequence ID" value="KAF5789956.1"/>
    <property type="molecule type" value="Genomic_DNA"/>
</dbReference>
<proteinExistence type="predicted"/>
<feature type="region of interest" description="Disordered" evidence="1">
    <location>
        <begin position="1"/>
        <end position="47"/>
    </location>
</feature>
<evidence type="ECO:0000256" key="1">
    <source>
        <dbReference type="SAM" id="MobiDB-lite"/>
    </source>
</evidence>